<keyword evidence="3" id="KW-1185">Reference proteome</keyword>
<dbReference type="Gene3D" id="3.40.50.720">
    <property type="entry name" value="NAD(P)-binding Rossmann-like Domain"/>
    <property type="match status" value="1"/>
</dbReference>
<dbReference type="EC" id="1.1.1.266" evidence="2"/>
<dbReference type="RefSeq" id="WP_058262216.1">
    <property type="nucleotide sequence ID" value="NZ_CP051181.1"/>
</dbReference>
<dbReference type="EMBL" id="CYSA01000015">
    <property type="protein sequence ID" value="CUH64774.1"/>
    <property type="molecule type" value="Genomic_DNA"/>
</dbReference>
<protein>
    <submittedName>
        <fullName evidence="2">dTDP-4-dehydro-6-deoxyglucose reductase</fullName>
        <ecNumber evidence="2">1.1.1.266</ecNumber>
    </submittedName>
</protein>
<dbReference type="Proteomes" id="UP000051587">
    <property type="component" value="Unassembled WGS sequence"/>
</dbReference>
<feature type="domain" description="NAD-dependent epimerase/dehydratase" evidence="1">
    <location>
        <begin position="7"/>
        <end position="229"/>
    </location>
</feature>
<dbReference type="GO" id="GO:0005737">
    <property type="term" value="C:cytoplasm"/>
    <property type="evidence" value="ECO:0007669"/>
    <property type="project" value="TreeGrafter"/>
</dbReference>
<dbReference type="InterPro" id="IPR051783">
    <property type="entry name" value="NAD(P)-dependent_oxidoreduct"/>
</dbReference>
<dbReference type="SUPFAM" id="SSF51735">
    <property type="entry name" value="NAD(P)-binding Rossmann-fold domains"/>
    <property type="match status" value="1"/>
</dbReference>
<reference evidence="2 3" key="1">
    <citation type="submission" date="2015-09" db="EMBL/GenBank/DDBJ databases">
        <authorList>
            <consortium name="Swine Surveillance"/>
        </authorList>
    </citation>
    <scope>NUCLEOTIDE SEQUENCE [LARGE SCALE GENOMIC DNA]</scope>
    <source>
        <strain evidence="2 3">CECT 4357</strain>
    </source>
</reference>
<dbReference type="InterPro" id="IPR036291">
    <property type="entry name" value="NAD(P)-bd_dom_sf"/>
</dbReference>
<evidence type="ECO:0000313" key="2">
    <source>
        <dbReference type="EMBL" id="CUH64774.1"/>
    </source>
</evidence>
<organism evidence="2 3">
    <name type="scientific">Thalassovita gelatinovora</name>
    <name type="common">Thalassobius gelatinovorus</name>
    <dbReference type="NCBI Taxonomy" id="53501"/>
    <lineage>
        <taxon>Bacteria</taxon>
        <taxon>Pseudomonadati</taxon>
        <taxon>Pseudomonadota</taxon>
        <taxon>Alphaproteobacteria</taxon>
        <taxon>Rhodobacterales</taxon>
        <taxon>Roseobacteraceae</taxon>
        <taxon>Thalassovita</taxon>
    </lineage>
</organism>
<dbReference type="GO" id="GO:0050573">
    <property type="term" value="F:dTDP-4-dehydro-6-deoxyglucose reductase activity"/>
    <property type="evidence" value="ECO:0007669"/>
    <property type="project" value="UniProtKB-EC"/>
</dbReference>
<proteinExistence type="predicted"/>
<dbReference type="PANTHER" id="PTHR48079:SF6">
    <property type="entry name" value="NAD(P)-BINDING DOMAIN-CONTAINING PROTEIN-RELATED"/>
    <property type="match status" value="1"/>
</dbReference>
<dbReference type="InterPro" id="IPR001509">
    <property type="entry name" value="Epimerase_deHydtase"/>
</dbReference>
<evidence type="ECO:0000313" key="3">
    <source>
        <dbReference type="Proteomes" id="UP000051587"/>
    </source>
</evidence>
<keyword evidence="2" id="KW-0560">Oxidoreductase</keyword>
<dbReference type="OrthoDB" id="7836994at2"/>
<dbReference type="STRING" id="53501.SAMN04488043_102188"/>
<dbReference type="AlphaFoldDB" id="A0A0P1FS50"/>
<sequence length="321" mass="34626">MGTLKLLITGASGYLGRQTVARATAAGHEVIAVIRDRTAVLQDWPNSVEFITTDLNSLTAFPKNVDVVLHLAASMDGDDTAQQHDTVGATKALLTACLSAHTPPALVLASSLSVYSGVLVQENDVIDENSPLDDRADQRDAYCRAKIAQEMLCATVAADAGLPLQILRIGAIYGPGRVWNAHIGVGLGPVLLRIGNSGEIPLCHVGHAAQALVLAAEQAAQGVSSVVNVVDSDLPDRNRFVSVLKRGGWPKLSATIPWRMLEATARYLGRWNGRPGLLRLPVLRARMMPLRYSNQRLQDMGWQPEADFEMLMQKAMEDGHD</sequence>
<dbReference type="GO" id="GO:0004029">
    <property type="term" value="F:aldehyde dehydrogenase (NAD+) activity"/>
    <property type="evidence" value="ECO:0007669"/>
    <property type="project" value="TreeGrafter"/>
</dbReference>
<dbReference type="Pfam" id="PF01370">
    <property type="entry name" value="Epimerase"/>
    <property type="match status" value="1"/>
</dbReference>
<gene>
    <name evidence="2" type="primary">gerKI</name>
    <name evidence="2" type="ORF">TG4357_01487</name>
</gene>
<accession>A0A0P1FS50</accession>
<name>A0A0P1FS50_THAGE</name>
<evidence type="ECO:0000259" key="1">
    <source>
        <dbReference type="Pfam" id="PF01370"/>
    </source>
</evidence>
<dbReference type="PANTHER" id="PTHR48079">
    <property type="entry name" value="PROTEIN YEEZ"/>
    <property type="match status" value="1"/>
</dbReference>